<comment type="catalytic activity">
    <reaction evidence="7">
        <text>ATP + H2O = ADP + phosphate + H(+)</text>
        <dbReference type="Rhea" id="RHEA:13065"/>
        <dbReference type="ChEBI" id="CHEBI:15377"/>
        <dbReference type="ChEBI" id="CHEBI:15378"/>
        <dbReference type="ChEBI" id="CHEBI:30616"/>
        <dbReference type="ChEBI" id="CHEBI:43474"/>
        <dbReference type="ChEBI" id="CHEBI:456216"/>
        <dbReference type="EC" id="3.6.4.13"/>
    </reaction>
</comment>
<proteinExistence type="predicted"/>
<keyword evidence="11" id="KW-1185">Reference proteome</keyword>
<dbReference type="GO" id="GO:0005829">
    <property type="term" value="C:cytosol"/>
    <property type="evidence" value="ECO:0007669"/>
    <property type="project" value="TreeGrafter"/>
</dbReference>
<dbReference type="InterPro" id="IPR027417">
    <property type="entry name" value="P-loop_NTPase"/>
</dbReference>
<dbReference type="GO" id="GO:0016787">
    <property type="term" value="F:hydrolase activity"/>
    <property type="evidence" value="ECO:0007669"/>
    <property type="project" value="UniProtKB-KW"/>
</dbReference>
<sequence length="349" mass="37755">MTKPATIQTTTHPESAMTSFEALNLPLAIGVLQGIKESIRQPQALILVPTRQVAGNTFQILQSLSAFMDGVVCCVCTGDGSIREDVRTLSDGPQIVVGTPGRIAHLVHAAHLNVGQVKVLVVDKVQEMCALGFGDQTQVVITSLRQPQVVLFALNQHDDMVAEWELRMMHESVVRVAVNDQTAAVPEAVGHYYVPIDNNIELKAATLYDIFRQADIAHVAVFCKERDTADMVAATIRNAGITAAVAHGDAAGRARLVEEFRLGVVRVLVAAGSLPLPNVFEFKHVFNFDVPASIDAYEKRAIRAGRFGRKAVVATLAAEAEMDVVGQIAASLGVKMQKLPRDFAKLLLY</sequence>
<dbReference type="GO" id="GO:0003723">
    <property type="term" value="F:RNA binding"/>
    <property type="evidence" value="ECO:0007669"/>
    <property type="project" value="UniProtKB-KW"/>
</dbReference>
<dbReference type="Gene3D" id="3.40.50.300">
    <property type="entry name" value="P-loop containing nucleotide triphosphate hydrolases"/>
    <property type="match status" value="2"/>
</dbReference>
<evidence type="ECO:0000256" key="3">
    <source>
        <dbReference type="ARBA" id="ARBA00022801"/>
    </source>
</evidence>
<feature type="domain" description="Helicase C-terminal" evidence="9">
    <location>
        <begin position="206"/>
        <end position="347"/>
    </location>
</feature>
<keyword evidence="6" id="KW-0694">RNA-binding</keyword>
<dbReference type="InterPro" id="IPR011545">
    <property type="entry name" value="DEAD/DEAH_box_helicase_dom"/>
</dbReference>
<dbReference type="InterPro" id="IPR050079">
    <property type="entry name" value="DEAD_box_RNA_helicase"/>
</dbReference>
<evidence type="ECO:0000256" key="4">
    <source>
        <dbReference type="ARBA" id="ARBA00022806"/>
    </source>
</evidence>
<evidence type="ECO:0000259" key="9">
    <source>
        <dbReference type="PROSITE" id="PS51194"/>
    </source>
</evidence>
<reference evidence="10 11" key="1">
    <citation type="submission" date="2016-07" db="EMBL/GenBank/DDBJ databases">
        <title>Pervasive Adenine N6-methylation of Active Genes in Fungi.</title>
        <authorList>
            <consortium name="DOE Joint Genome Institute"/>
            <person name="Mondo S.J."/>
            <person name="Dannebaum R.O."/>
            <person name="Kuo R.C."/>
            <person name="Labutti K."/>
            <person name="Haridas S."/>
            <person name="Kuo A."/>
            <person name="Salamov A."/>
            <person name="Ahrendt S.R."/>
            <person name="Lipzen A."/>
            <person name="Sullivan W."/>
            <person name="Andreopoulos W.B."/>
            <person name="Clum A."/>
            <person name="Lindquist E."/>
            <person name="Daum C."/>
            <person name="Ramamoorthy G.K."/>
            <person name="Gryganskyi A."/>
            <person name="Culley D."/>
            <person name="Magnuson J.K."/>
            <person name="James T.Y."/>
            <person name="O'Malley M.A."/>
            <person name="Stajich J.E."/>
            <person name="Spatafora J.W."/>
            <person name="Visel A."/>
            <person name="Grigoriev I.V."/>
        </authorList>
    </citation>
    <scope>NUCLEOTIDE SEQUENCE [LARGE SCALE GENOMIC DNA]</scope>
    <source>
        <strain evidence="10 11">PL171</strain>
    </source>
</reference>
<dbReference type="InterPro" id="IPR014001">
    <property type="entry name" value="Helicase_ATP-bd"/>
</dbReference>
<gene>
    <name evidence="10" type="ORF">BCR44DRAFT_85087</name>
</gene>
<dbReference type="SMART" id="SM00487">
    <property type="entry name" value="DEXDc"/>
    <property type="match status" value="1"/>
</dbReference>
<organism evidence="10 11">
    <name type="scientific">Catenaria anguillulae PL171</name>
    <dbReference type="NCBI Taxonomy" id="765915"/>
    <lineage>
        <taxon>Eukaryota</taxon>
        <taxon>Fungi</taxon>
        <taxon>Fungi incertae sedis</taxon>
        <taxon>Blastocladiomycota</taxon>
        <taxon>Blastocladiomycetes</taxon>
        <taxon>Blastocladiales</taxon>
        <taxon>Catenariaceae</taxon>
        <taxon>Catenaria</taxon>
    </lineage>
</organism>
<dbReference type="GO" id="GO:0003724">
    <property type="term" value="F:RNA helicase activity"/>
    <property type="evidence" value="ECO:0007669"/>
    <property type="project" value="UniProtKB-EC"/>
</dbReference>
<evidence type="ECO:0000256" key="7">
    <source>
        <dbReference type="ARBA" id="ARBA00047984"/>
    </source>
</evidence>
<name>A0A1Y2H8T3_9FUNG</name>
<comment type="caution">
    <text evidence="10">The sequence shown here is derived from an EMBL/GenBank/DDBJ whole genome shotgun (WGS) entry which is preliminary data.</text>
</comment>
<evidence type="ECO:0000313" key="10">
    <source>
        <dbReference type="EMBL" id="ORZ30414.1"/>
    </source>
</evidence>
<dbReference type="EC" id="3.6.4.13" evidence="1"/>
<dbReference type="Proteomes" id="UP000193411">
    <property type="component" value="Unassembled WGS sequence"/>
</dbReference>
<dbReference type="PANTHER" id="PTHR47959">
    <property type="entry name" value="ATP-DEPENDENT RNA HELICASE RHLE-RELATED"/>
    <property type="match status" value="1"/>
</dbReference>
<dbReference type="PANTHER" id="PTHR47959:SF1">
    <property type="entry name" value="ATP-DEPENDENT RNA HELICASE DBPA"/>
    <property type="match status" value="1"/>
</dbReference>
<dbReference type="Pfam" id="PF00270">
    <property type="entry name" value="DEAD"/>
    <property type="match status" value="1"/>
</dbReference>
<evidence type="ECO:0000256" key="6">
    <source>
        <dbReference type="ARBA" id="ARBA00022884"/>
    </source>
</evidence>
<accession>A0A1Y2H8T3</accession>
<dbReference type="SUPFAM" id="SSF52540">
    <property type="entry name" value="P-loop containing nucleoside triphosphate hydrolases"/>
    <property type="match status" value="1"/>
</dbReference>
<keyword evidence="3 10" id="KW-0378">Hydrolase</keyword>
<dbReference type="Pfam" id="PF00271">
    <property type="entry name" value="Helicase_C"/>
    <property type="match status" value="1"/>
</dbReference>
<keyword evidence="2" id="KW-0547">Nucleotide-binding</keyword>
<dbReference type="PROSITE" id="PS51194">
    <property type="entry name" value="HELICASE_CTER"/>
    <property type="match status" value="1"/>
</dbReference>
<feature type="domain" description="Helicase ATP-binding" evidence="8">
    <location>
        <begin position="32"/>
        <end position="174"/>
    </location>
</feature>
<dbReference type="AlphaFoldDB" id="A0A1Y2H8T3"/>
<dbReference type="InterPro" id="IPR001650">
    <property type="entry name" value="Helicase_C-like"/>
</dbReference>
<keyword evidence="4" id="KW-0347">Helicase</keyword>
<dbReference type="GO" id="GO:0005524">
    <property type="term" value="F:ATP binding"/>
    <property type="evidence" value="ECO:0007669"/>
    <property type="project" value="UniProtKB-KW"/>
</dbReference>
<evidence type="ECO:0000256" key="1">
    <source>
        <dbReference type="ARBA" id="ARBA00012552"/>
    </source>
</evidence>
<protein>
    <recommendedName>
        <fullName evidence="1">RNA helicase</fullName>
        <ecNumber evidence="1">3.6.4.13</ecNumber>
    </recommendedName>
</protein>
<dbReference type="EMBL" id="MCFL01000085">
    <property type="protein sequence ID" value="ORZ30414.1"/>
    <property type="molecule type" value="Genomic_DNA"/>
</dbReference>
<evidence type="ECO:0000256" key="2">
    <source>
        <dbReference type="ARBA" id="ARBA00022741"/>
    </source>
</evidence>
<dbReference type="STRING" id="765915.A0A1Y2H8T3"/>
<dbReference type="PROSITE" id="PS51192">
    <property type="entry name" value="HELICASE_ATP_BIND_1"/>
    <property type="match status" value="1"/>
</dbReference>
<evidence type="ECO:0000256" key="5">
    <source>
        <dbReference type="ARBA" id="ARBA00022840"/>
    </source>
</evidence>
<evidence type="ECO:0000313" key="11">
    <source>
        <dbReference type="Proteomes" id="UP000193411"/>
    </source>
</evidence>
<evidence type="ECO:0000259" key="8">
    <source>
        <dbReference type="PROSITE" id="PS51192"/>
    </source>
</evidence>
<keyword evidence="5" id="KW-0067">ATP-binding</keyword>